<reference evidence="5 6" key="1">
    <citation type="submission" date="2022-07" db="EMBL/GenBank/DDBJ databases">
        <title>Fecal culturing of patients with breast cancer.</title>
        <authorList>
            <person name="Teng N.M.Y."/>
            <person name="Kiu R."/>
            <person name="Evans R."/>
            <person name="Baker D.J."/>
            <person name="Zenner C."/>
            <person name="Robinson S.D."/>
            <person name="Hall L.J."/>
        </authorList>
    </citation>
    <scope>NUCLEOTIDE SEQUENCE [LARGE SCALE GENOMIC DNA]</scope>
    <source>
        <strain evidence="5 6">LH1063</strain>
    </source>
</reference>
<dbReference type="SFLD" id="SFLDS00003">
    <property type="entry name" value="Haloacid_Dehalogenase"/>
    <property type="match status" value="1"/>
</dbReference>
<keyword evidence="4" id="KW-0460">Magnesium</keyword>
<evidence type="ECO:0000256" key="4">
    <source>
        <dbReference type="ARBA" id="ARBA00022842"/>
    </source>
</evidence>
<dbReference type="NCBIfam" id="TIGR01509">
    <property type="entry name" value="HAD-SF-IA-v3"/>
    <property type="match status" value="1"/>
</dbReference>
<dbReference type="InterPro" id="IPR006439">
    <property type="entry name" value="HAD-SF_hydro_IA"/>
</dbReference>
<comment type="caution">
    <text evidence="5">The sequence shown here is derived from an EMBL/GenBank/DDBJ whole genome shotgun (WGS) entry which is preliminary data.</text>
</comment>
<dbReference type="InterPro" id="IPR023198">
    <property type="entry name" value="PGP-like_dom2"/>
</dbReference>
<keyword evidence="2" id="KW-0479">Metal-binding</keyword>
<dbReference type="Proteomes" id="UP001205603">
    <property type="component" value="Unassembled WGS sequence"/>
</dbReference>
<sequence length="233" mass="26889">MRVKGIIFDYGGTIDSDGIHWSEILWEAYYKYKIPVSKEIFREAYVYAERALAHTVYIQPEHNFYHMLKIKVEIELKYLVENKILDIDYSKYCEDISRFCYDRAHMSVKKAENIISQLYAKYPMVLVSNFYGNIQTVLNDFGIGKYFGKIIESAVVGVRKPDPQIFRLGVEALGLKPEETVVVGDSYKKDILPATSIGCAAIWLKGKGWTDEEDKIAYEQTIDTIVKLKELLL</sequence>
<proteinExistence type="predicted"/>
<evidence type="ECO:0000256" key="1">
    <source>
        <dbReference type="ARBA" id="ARBA00001946"/>
    </source>
</evidence>
<dbReference type="InterPro" id="IPR051400">
    <property type="entry name" value="HAD-like_hydrolase"/>
</dbReference>
<evidence type="ECO:0000313" key="5">
    <source>
        <dbReference type="EMBL" id="MCP9611121.1"/>
    </source>
</evidence>
<dbReference type="PRINTS" id="PR00413">
    <property type="entry name" value="HADHALOGNASE"/>
</dbReference>
<keyword evidence="3 5" id="KW-0378">Hydrolase</keyword>
<dbReference type="SFLD" id="SFLDG01129">
    <property type="entry name" value="C1.5:_HAD__Beta-PGM__Phosphata"/>
    <property type="match status" value="1"/>
</dbReference>
<dbReference type="Pfam" id="PF00702">
    <property type="entry name" value="Hydrolase"/>
    <property type="match status" value="1"/>
</dbReference>
<dbReference type="RefSeq" id="WP_255025779.1">
    <property type="nucleotide sequence ID" value="NZ_JANDHW010000002.1"/>
</dbReference>
<keyword evidence="6" id="KW-1185">Reference proteome</keyword>
<dbReference type="SUPFAM" id="SSF56784">
    <property type="entry name" value="HAD-like"/>
    <property type="match status" value="1"/>
</dbReference>
<gene>
    <name evidence="5" type="ORF">NMU02_03315</name>
</gene>
<dbReference type="PANTHER" id="PTHR46470">
    <property type="entry name" value="N-ACYLNEURAMINATE-9-PHOSPHATASE"/>
    <property type="match status" value="1"/>
</dbReference>
<dbReference type="InterPro" id="IPR023214">
    <property type="entry name" value="HAD_sf"/>
</dbReference>
<protein>
    <submittedName>
        <fullName evidence="5">HAD family hydrolase</fullName>
    </submittedName>
</protein>
<dbReference type="NCBIfam" id="TIGR01549">
    <property type="entry name" value="HAD-SF-IA-v1"/>
    <property type="match status" value="1"/>
</dbReference>
<comment type="cofactor">
    <cofactor evidence="1">
        <name>Mg(2+)</name>
        <dbReference type="ChEBI" id="CHEBI:18420"/>
    </cofactor>
</comment>
<evidence type="ECO:0000313" key="6">
    <source>
        <dbReference type="Proteomes" id="UP001205603"/>
    </source>
</evidence>
<organism evidence="5 6">
    <name type="scientific">Coprobacter tertius</name>
    <dbReference type="NCBI Taxonomy" id="2944915"/>
    <lineage>
        <taxon>Bacteria</taxon>
        <taxon>Pseudomonadati</taxon>
        <taxon>Bacteroidota</taxon>
        <taxon>Bacteroidia</taxon>
        <taxon>Bacteroidales</taxon>
        <taxon>Barnesiellaceae</taxon>
        <taxon>Coprobacter</taxon>
    </lineage>
</organism>
<name>A0ABT1MIQ5_9BACT</name>
<dbReference type="GO" id="GO:0016787">
    <property type="term" value="F:hydrolase activity"/>
    <property type="evidence" value="ECO:0007669"/>
    <property type="project" value="UniProtKB-KW"/>
</dbReference>
<dbReference type="InterPro" id="IPR036412">
    <property type="entry name" value="HAD-like_sf"/>
</dbReference>
<accession>A0ABT1MIQ5</accession>
<evidence type="ECO:0000256" key="3">
    <source>
        <dbReference type="ARBA" id="ARBA00022801"/>
    </source>
</evidence>
<evidence type="ECO:0000256" key="2">
    <source>
        <dbReference type="ARBA" id="ARBA00022723"/>
    </source>
</evidence>
<dbReference type="PANTHER" id="PTHR46470:SF2">
    <property type="entry name" value="GLYCERALDEHYDE 3-PHOSPHATE PHOSPHATASE"/>
    <property type="match status" value="1"/>
</dbReference>
<dbReference type="Gene3D" id="3.40.50.1000">
    <property type="entry name" value="HAD superfamily/HAD-like"/>
    <property type="match status" value="1"/>
</dbReference>
<dbReference type="EMBL" id="JANDHW010000002">
    <property type="protein sequence ID" value="MCP9611121.1"/>
    <property type="molecule type" value="Genomic_DNA"/>
</dbReference>
<dbReference type="Gene3D" id="1.10.150.240">
    <property type="entry name" value="Putative phosphatase, domain 2"/>
    <property type="match status" value="1"/>
</dbReference>